<dbReference type="InterPro" id="IPR001173">
    <property type="entry name" value="Glyco_trans_2-like"/>
</dbReference>
<reference evidence="2" key="1">
    <citation type="journal article" date="2015" name="Proc. Natl. Acad. Sci. U.S.A.">
        <title>Networks of energetic and metabolic interactions define dynamics in microbial communities.</title>
        <authorList>
            <person name="Embree M."/>
            <person name="Liu J.K."/>
            <person name="Al-Bassam M.M."/>
            <person name="Zengler K."/>
        </authorList>
    </citation>
    <scope>NUCLEOTIDE SEQUENCE</scope>
</reference>
<dbReference type="Gene3D" id="3.90.550.10">
    <property type="entry name" value="Spore Coat Polysaccharide Biosynthesis Protein SpsA, Chain A"/>
    <property type="match status" value="1"/>
</dbReference>
<dbReference type="Pfam" id="PF00535">
    <property type="entry name" value="Glycos_transf_2"/>
    <property type="match status" value="1"/>
</dbReference>
<name>A0A0W8FNS4_9ZZZZ</name>
<dbReference type="PANTHER" id="PTHR43685">
    <property type="entry name" value="GLYCOSYLTRANSFERASE"/>
    <property type="match status" value="1"/>
</dbReference>
<dbReference type="EMBL" id="LNQE01000955">
    <property type="protein sequence ID" value="KUG22575.1"/>
    <property type="molecule type" value="Genomic_DNA"/>
</dbReference>
<dbReference type="AlphaFoldDB" id="A0A0W8FNS4"/>
<dbReference type="InterPro" id="IPR050834">
    <property type="entry name" value="Glycosyltransf_2"/>
</dbReference>
<accession>A0A0W8FNS4</accession>
<feature type="domain" description="Glycosyltransferase 2-like" evidence="1">
    <location>
        <begin position="5"/>
        <end position="137"/>
    </location>
</feature>
<dbReference type="SUPFAM" id="SSF53448">
    <property type="entry name" value="Nucleotide-diphospho-sugar transferases"/>
    <property type="match status" value="1"/>
</dbReference>
<organism evidence="2">
    <name type="scientific">hydrocarbon metagenome</name>
    <dbReference type="NCBI Taxonomy" id="938273"/>
    <lineage>
        <taxon>unclassified sequences</taxon>
        <taxon>metagenomes</taxon>
        <taxon>ecological metagenomes</taxon>
    </lineage>
</organism>
<dbReference type="InterPro" id="IPR029044">
    <property type="entry name" value="Nucleotide-diphossugar_trans"/>
</dbReference>
<dbReference type="CDD" id="cd00761">
    <property type="entry name" value="Glyco_tranf_GTA_type"/>
    <property type="match status" value="1"/>
</dbReference>
<comment type="caution">
    <text evidence="2">The sequence shown here is derived from an EMBL/GenBank/DDBJ whole genome shotgun (WGS) entry which is preliminary data.</text>
</comment>
<gene>
    <name evidence="2" type="ORF">ASZ90_007649</name>
</gene>
<protein>
    <submittedName>
        <fullName evidence="2">Putative n-acetylgalactosaminyl-diphosphoundecaprenol glucuronosyltransferase</fullName>
    </submittedName>
</protein>
<keyword evidence="2" id="KW-0808">Transferase</keyword>
<dbReference type="GO" id="GO:0016740">
    <property type="term" value="F:transferase activity"/>
    <property type="evidence" value="ECO:0007669"/>
    <property type="project" value="UniProtKB-KW"/>
</dbReference>
<dbReference type="PANTHER" id="PTHR43685:SF2">
    <property type="entry name" value="GLYCOSYLTRANSFERASE 2-LIKE DOMAIN-CONTAINING PROTEIN"/>
    <property type="match status" value="1"/>
</dbReference>
<sequence length="292" mass="33864">MNVDIIVATYKRYELLQETLNSVAKQSYPHWKCWIAEDGESEETYEAVKPFLKDDRFKYLPGIHAGFPAVPRNRAIKQGNYKIIAILDDDDLWLPNKLECQIDFLKDHPECVLLGCNAYFWDGTENWNKSPLYFKKERLGKISYYKLLSQNYLIHSSLIVSRKAVEQAGLYSEKLDPPIGEDYELCLRVGALGEIWSLPDPYVVYRQTPSTFYKKLDRRDSYRAAVNVFESVLNGVDNVTSPLSYPKNAHLAVACRRKRDFYLAGPRVLGQFRYKLQAKIKKFFVFKGKSES</sequence>
<evidence type="ECO:0000259" key="1">
    <source>
        <dbReference type="Pfam" id="PF00535"/>
    </source>
</evidence>
<proteinExistence type="predicted"/>
<evidence type="ECO:0000313" key="2">
    <source>
        <dbReference type="EMBL" id="KUG22575.1"/>
    </source>
</evidence>